<dbReference type="InterPro" id="IPR051346">
    <property type="entry name" value="OTU_Deubiquitinase"/>
</dbReference>
<name>A0ABD0K3A8_9CAEN</name>
<keyword evidence="5" id="KW-0479">Metal-binding</keyword>
<comment type="similarity">
    <text evidence="2">Belongs to the peptidase C64 family.</text>
</comment>
<dbReference type="Proteomes" id="UP001519460">
    <property type="component" value="Unassembled WGS sequence"/>
</dbReference>
<evidence type="ECO:0000259" key="12">
    <source>
        <dbReference type="PROSITE" id="PS50802"/>
    </source>
</evidence>
<dbReference type="GO" id="GO:0004843">
    <property type="term" value="F:cysteine-type deubiquitinase activity"/>
    <property type="evidence" value="ECO:0007669"/>
    <property type="project" value="UniProtKB-EC"/>
</dbReference>
<dbReference type="InterPro" id="IPR003323">
    <property type="entry name" value="OTU_dom"/>
</dbReference>
<dbReference type="CDD" id="cd22768">
    <property type="entry name" value="OTU_OTUD7"/>
    <property type="match status" value="1"/>
</dbReference>
<dbReference type="GO" id="GO:0008270">
    <property type="term" value="F:zinc ion binding"/>
    <property type="evidence" value="ECO:0007669"/>
    <property type="project" value="UniProtKB-KW"/>
</dbReference>
<feature type="region of interest" description="Disordered" evidence="11">
    <location>
        <begin position="1"/>
        <end position="53"/>
    </location>
</feature>
<evidence type="ECO:0000313" key="13">
    <source>
        <dbReference type="EMBL" id="KAK7481333.1"/>
    </source>
</evidence>
<evidence type="ECO:0000256" key="1">
    <source>
        <dbReference type="ARBA" id="ARBA00000707"/>
    </source>
</evidence>
<gene>
    <name evidence="13" type="ORF">BaRGS_00027413</name>
</gene>
<evidence type="ECO:0000256" key="4">
    <source>
        <dbReference type="ARBA" id="ARBA00022670"/>
    </source>
</evidence>
<dbReference type="PANTHER" id="PTHR13367">
    <property type="entry name" value="UBIQUITIN THIOESTERASE"/>
    <property type="match status" value="1"/>
</dbReference>
<keyword evidence="8" id="KW-0378">Hydrolase</keyword>
<dbReference type="EC" id="3.4.19.12" evidence="3"/>
<keyword evidence="9" id="KW-0788">Thiol protease</keyword>
<feature type="domain" description="OTU" evidence="12">
    <location>
        <begin position="267"/>
        <end position="460"/>
    </location>
</feature>
<evidence type="ECO:0000256" key="2">
    <source>
        <dbReference type="ARBA" id="ARBA00005865"/>
    </source>
</evidence>
<reference evidence="13 14" key="1">
    <citation type="journal article" date="2023" name="Sci. Data">
        <title>Genome assembly of the Korean intertidal mud-creeper Batillaria attramentaria.</title>
        <authorList>
            <person name="Patra A.K."/>
            <person name="Ho P.T."/>
            <person name="Jun S."/>
            <person name="Lee S.J."/>
            <person name="Kim Y."/>
            <person name="Won Y.J."/>
        </authorList>
    </citation>
    <scope>NUCLEOTIDE SEQUENCE [LARGE SCALE GENOMIC DNA]</scope>
    <source>
        <strain evidence="13">Wonlab-2016</strain>
    </source>
</reference>
<evidence type="ECO:0000256" key="9">
    <source>
        <dbReference type="ARBA" id="ARBA00022807"/>
    </source>
</evidence>
<evidence type="ECO:0000256" key="8">
    <source>
        <dbReference type="ARBA" id="ARBA00022801"/>
    </source>
</evidence>
<dbReference type="PROSITE" id="PS50802">
    <property type="entry name" value="OTU"/>
    <property type="match status" value="1"/>
</dbReference>
<proteinExistence type="inferred from homology"/>
<dbReference type="PANTHER" id="PTHR13367:SF27">
    <property type="entry name" value="OTU DOMAIN-CONTAINING PROTEIN"/>
    <property type="match status" value="1"/>
</dbReference>
<keyword evidence="14" id="KW-1185">Reference proteome</keyword>
<dbReference type="Pfam" id="PF02338">
    <property type="entry name" value="OTU"/>
    <property type="match status" value="1"/>
</dbReference>
<comment type="catalytic activity">
    <reaction evidence="1">
        <text>Thiol-dependent hydrolysis of ester, thioester, amide, peptide and isopeptide bonds formed by the C-terminal Gly of ubiquitin (a 76-residue protein attached to proteins as an intracellular targeting signal).</text>
        <dbReference type="EC" id="3.4.19.12"/>
    </reaction>
</comment>
<comment type="caution">
    <text evidence="13">The sequence shown here is derived from an EMBL/GenBank/DDBJ whole genome shotgun (WGS) entry which is preliminary data.</text>
</comment>
<evidence type="ECO:0000256" key="10">
    <source>
        <dbReference type="ARBA" id="ARBA00022833"/>
    </source>
</evidence>
<keyword evidence="7" id="KW-0833">Ubl conjugation pathway</keyword>
<accession>A0ABD0K3A8</accession>
<dbReference type="EMBL" id="JACVVK020000264">
    <property type="protein sequence ID" value="KAK7481333.1"/>
    <property type="molecule type" value="Genomic_DNA"/>
</dbReference>
<keyword evidence="4" id="KW-0645">Protease</keyword>
<dbReference type="AlphaFoldDB" id="A0ABD0K3A8"/>
<evidence type="ECO:0000256" key="5">
    <source>
        <dbReference type="ARBA" id="ARBA00022723"/>
    </source>
</evidence>
<evidence type="ECO:0000313" key="14">
    <source>
        <dbReference type="Proteomes" id="UP001519460"/>
    </source>
</evidence>
<keyword evidence="6" id="KW-0863">Zinc-finger</keyword>
<feature type="compositionally biased region" description="Polar residues" evidence="11">
    <location>
        <begin position="12"/>
        <end position="28"/>
    </location>
</feature>
<keyword evidence="10" id="KW-0862">Zinc</keyword>
<evidence type="ECO:0000256" key="7">
    <source>
        <dbReference type="ARBA" id="ARBA00022786"/>
    </source>
</evidence>
<evidence type="ECO:0000256" key="3">
    <source>
        <dbReference type="ARBA" id="ARBA00012759"/>
    </source>
</evidence>
<evidence type="ECO:0000256" key="6">
    <source>
        <dbReference type="ARBA" id="ARBA00022771"/>
    </source>
</evidence>
<evidence type="ECO:0000256" key="11">
    <source>
        <dbReference type="SAM" id="MobiDB-lite"/>
    </source>
</evidence>
<organism evidence="13 14">
    <name type="scientific">Batillaria attramentaria</name>
    <dbReference type="NCBI Taxonomy" id="370345"/>
    <lineage>
        <taxon>Eukaryota</taxon>
        <taxon>Metazoa</taxon>
        <taxon>Spiralia</taxon>
        <taxon>Lophotrochozoa</taxon>
        <taxon>Mollusca</taxon>
        <taxon>Gastropoda</taxon>
        <taxon>Caenogastropoda</taxon>
        <taxon>Sorbeoconcha</taxon>
        <taxon>Cerithioidea</taxon>
        <taxon>Batillariidae</taxon>
        <taxon>Batillaria</taxon>
    </lineage>
</organism>
<protein>
    <recommendedName>
        <fullName evidence="3">ubiquitinyl hydrolase 1</fullName>
        <ecNumber evidence="3">3.4.19.12</ecNumber>
    </recommendedName>
</protein>
<sequence>MPSSYREVEQMCISSNRNSQAPPSQTSGRPAPPPYSQVGSPAPTQAARPYGPVSGGGMVGGVGPAVVFDPRMIRPPVGAEPARAAAMSGGAVPQGVAEGLRVALPPVRAPAERVIPIQVEGRTVCNPQSTAGGVVASGVPPDPVQSSAAGVARVTLNEKVVPSKPKMVPPGGSAVDPAPQSLKRGFSNILENESLVSEARSSVLHDIEEDSHHHMYIQSFVLPDLTSYPEDFRAFLEKELIETSTLISLEQAGRLNWWAEMGLCQRLMPLATTGDGNCLLHAASLAMWGIHDRQLILRKALYLQLTESPIKESLYRRWRWQQTNVNKQSGLVFSEAEWKVEWENVLRLSSPSPRGLPDVSLSSSQSCCDSPVTHSSSSLSADPVVYESLEEFHVFVLAHVLQRPIIVVADTVLKDANGEDLAPIPFGGIYLPLECRTIDCYSSPLLLTYDAAHFSALVPMRQAESGLPCK</sequence>
<dbReference type="GO" id="GO:0006508">
    <property type="term" value="P:proteolysis"/>
    <property type="evidence" value="ECO:0007669"/>
    <property type="project" value="UniProtKB-KW"/>
</dbReference>